<organism evidence="2 3">
    <name type="scientific">Candidatus Defluviicoccus seviourii</name>
    <dbReference type="NCBI Taxonomy" id="2565273"/>
    <lineage>
        <taxon>Bacteria</taxon>
        <taxon>Pseudomonadati</taxon>
        <taxon>Pseudomonadota</taxon>
        <taxon>Alphaproteobacteria</taxon>
        <taxon>Rhodospirillales</taxon>
        <taxon>Rhodospirillaceae</taxon>
        <taxon>Defluviicoccus</taxon>
    </lineage>
</organism>
<accession>A0A564WK09</accession>
<protein>
    <submittedName>
        <fullName evidence="2">Uncharacterized protein</fullName>
    </submittedName>
</protein>
<dbReference type="EMBL" id="UXAT02000054">
    <property type="protein sequence ID" value="VUX48013.1"/>
    <property type="molecule type" value="Genomic_DNA"/>
</dbReference>
<feature type="compositionally biased region" description="Basic and acidic residues" evidence="1">
    <location>
        <begin position="1"/>
        <end position="10"/>
    </location>
</feature>
<gene>
    <name evidence="2" type="ORF">DF3PA_90030</name>
</gene>
<dbReference type="Proteomes" id="UP000326641">
    <property type="component" value="Unassembled WGS sequence"/>
</dbReference>
<reference evidence="2" key="1">
    <citation type="submission" date="2018-11" db="EMBL/GenBank/DDBJ databases">
        <authorList>
            <person name="Onetto C."/>
        </authorList>
    </citation>
    <scope>NUCLEOTIDE SEQUENCE [LARGE SCALE GENOMIC DNA]</scope>
</reference>
<evidence type="ECO:0000313" key="3">
    <source>
        <dbReference type="Proteomes" id="UP000326641"/>
    </source>
</evidence>
<name>A0A564WK09_9PROT</name>
<sequence>MQDYRADERCQSAFDQTPAERPLRPPYAHALASGGARTGPRVPRWRLCDGERNDA</sequence>
<dbReference type="AlphaFoldDB" id="A0A564WK09"/>
<feature type="region of interest" description="Disordered" evidence="1">
    <location>
        <begin position="1"/>
        <end position="55"/>
    </location>
</feature>
<feature type="compositionally biased region" description="Basic and acidic residues" evidence="1">
    <location>
        <begin position="46"/>
        <end position="55"/>
    </location>
</feature>
<keyword evidence="3" id="KW-1185">Reference proteome</keyword>
<proteinExistence type="predicted"/>
<evidence type="ECO:0000256" key="1">
    <source>
        <dbReference type="SAM" id="MobiDB-lite"/>
    </source>
</evidence>
<comment type="caution">
    <text evidence="2">The sequence shown here is derived from an EMBL/GenBank/DDBJ whole genome shotgun (WGS) entry which is preliminary data.</text>
</comment>
<evidence type="ECO:0000313" key="2">
    <source>
        <dbReference type="EMBL" id="VUX48013.1"/>
    </source>
</evidence>